<proteinExistence type="predicted"/>
<comment type="caution">
    <text evidence="1">The sequence shown here is derived from an EMBL/GenBank/DDBJ whole genome shotgun (WGS) entry which is preliminary data.</text>
</comment>
<gene>
    <name evidence="1" type="ORF">CBF30_03620</name>
</gene>
<sequence length="102" mass="12288">MNGNRISQLIDNINKEKLLSRTTKDLLKEQTIALYYLLRATCKHRDDLLYYQVPDKSVLFHRISFVLENILLEREDSFPKRLTNRVLHKKLPKFRNSKRNLF</sequence>
<protein>
    <submittedName>
        <fullName evidence="1">Uncharacterized protein</fullName>
    </submittedName>
</protein>
<reference evidence="1 2" key="1">
    <citation type="submission" date="2017-05" db="EMBL/GenBank/DDBJ databases">
        <title>Vagococcus spp. assemblies.</title>
        <authorList>
            <person name="Gulvik C.A."/>
        </authorList>
    </citation>
    <scope>NUCLEOTIDE SEQUENCE [LARGE SCALE GENOMIC DNA]</scope>
    <source>
        <strain evidence="1 2">DSM 24756</strain>
    </source>
</reference>
<dbReference type="EMBL" id="NGJZ01000001">
    <property type="protein sequence ID" value="RSU08341.1"/>
    <property type="molecule type" value="Genomic_DNA"/>
</dbReference>
<dbReference type="Proteomes" id="UP000288669">
    <property type="component" value="Unassembled WGS sequence"/>
</dbReference>
<name>A0A430AJS0_9ENTE</name>
<dbReference type="AlphaFoldDB" id="A0A430AJS0"/>
<dbReference type="OrthoDB" id="2182847at2"/>
<dbReference type="RefSeq" id="WP_126822851.1">
    <property type="nucleotide sequence ID" value="NZ_JBHLWU010000001.1"/>
</dbReference>
<keyword evidence="2" id="KW-1185">Reference proteome</keyword>
<evidence type="ECO:0000313" key="2">
    <source>
        <dbReference type="Proteomes" id="UP000288669"/>
    </source>
</evidence>
<accession>A0A430AJS0</accession>
<organism evidence="1 2">
    <name type="scientific">Vagococcus entomophilus</name>
    <dbReference type="NCBI Taxonomy" id="1160095"/>
    <lineage>
        <taxon>Bacteria</taxon>
        <taxon>Bacillati</taxon>
        <taxon>Bacillota</taxon>
        <taxon>Bacilli</taxon>
        <taxon>Lactobacillales</taxon>
        <taxon>Enterococcaceae</taxon>
        <taxon>Vagococcus</taxon>
    </lineage>
</organism>
<evidence type="ECO:0000313" key="1">
    <source>
        <dbReference type="EMBL" id="RSU08341.1"/>
    </source>
</evidence>